<organism evidence="9 10">
    <name type="scientific">Dysgonomonas termitidis</name>
    <dbReference type="NCBI Taxonomy" id="1516126"/>
    <lineage>
        <taxon>Bacteria</taxon>
        <taxon>Pseudomonadati</taxon>
        <taxon>Bacteroidota</taxon>
        <taxon>Bacteroidia</taxon>
        <taxon>Bacteroidales</taxon>
        <taxon>Dysgonomonadaceae</taxon>
        <taxon>Dysgonomonas</taxon>
    </lineage>
</organism>
<protein>
    <submittedName>
        <fullName evidence="9">RagB/SusD family nutrient uptake outer membrane protein</fullName>
    </submittedName>
</protein>
<comment type="similarity">
    <text evidence="2">Belongs to the SusD family.</text>
</comment>
<feature type="signal peptide" evidence="6">
    <location>
        <begin position="1"/>
        <end position="21"/>
    </location>
</feature>
<dbReference type="EMBL" id="JBHSGN010000121">
    <property type="protein sequence ID" value="MFC4675966.1"/>
    <property type="molecule type" value="Genomic_DNA"/>
</dbReference>
<evidence type="ECO:0000256" key="1">
    <source>
        <dbReference type="ARBA" id="ARBA00004442"/>
    </source>
</evidence>
<keyword evidence="4" id="KW-0472">Membrane</keyword>
<evidence type="ECO:0000259" key="7">
    <source>
        <dbReference type="Pfam" id="PF07980"/>
    </source>
</evidence>
<evidence type="ECO:0000259" key="8">
    <source>
        <dbReference type="Pfam" id="PF14322"/>
    </source>
</evidence>
<evidence type="ECO:0000256" key="5">
    <source>
        <dbReference type="ARBA" id="ARBA00023237"/>
    </source>
</evidence>
<dbReference type="InterPro" id="IPR011990">
    <property type="entry name" value="TPR-like_helical_dom_sf"/>
</dbReference>
<gene>
    <name evidence="9" type="ORF">ACFO6W_19950</name>
</gene>
<evidence type="ECO:0000256" key="6">
    <source>
        <dbReference type="SAM" id="SignalP"/>
    </source>
</evidence>
<keyword evidence="10" id="KW-1185">Reference proteome</keyword>
<dbReference type="InterPro" id="IPR012944">
    <property type="entry name" value="SusD_RagB_dom"/>
</dbReference>
<reference evidence="10" key="1">
    <citation type="journal article" date="2019" name="Int. J. Syst. Evol. Microbiol.">
        <title>The Global Catalogue of Microorganisms (GCM) 10K type strain sequencing project: providing services to taxonomists for standard genome sequencing and annotation.</title>
        <authorList>
            <consortium name="The Broad Institute Genomics Platform"/>
            <consortium name="The Broad Institute Genome Sequencing Center for Infectious Disease"/>
            <person name="Wu L."/>
            <person name="Ma J."/>
        </authorList>
    </citation>
    <scope>NUCLEOTIDE SEQUENCE [LARGE SCALE GENOMIC DNA]</scope>
    <source>
        <strain evidence="10">CCUG 66188</strain>
    </source>
</reference>
<keyword evidence="3 6" id="KW-0732">Signal</keyword>
<dbReference type="Pfam" id="PF14322">
    <property type="entry name" value="SusD-like_3"/>
    <property type="match status" value="1"/>
</dbReference>
<comment type="caution">
    <text evidence="9">The sequence shown here is derived from an EMBL/GenBank/DDBJ whole genome shotgun (WGS) entry which is preliminary data.</text>
</comment>
<feature type="chain" id="PRO_5045653014" evidence="6">
    <location>
        <begin position="22"/>
        <end position="738"/>
    </location>
</feature>
<dbReference type="InterPro" id="IPR033985">
    <property type="entry name" value="SusD-like_N"/>
</dbReference>
<dbReference type="PROSITE" id="PS51257">
    <property type="entry name" value="PROKAR_LIPOPROTEIN"/>
    <property type="match status" value="1"/>
</dbReference>
<dbReference type="Pfam" id="PF07980">
    <property type="entry name" value="SusD_RagB"/>
    <property type="match status" value="1"/>
</dbReference>
<name>A0ABV9L1W8_9BACT</name>
<dbReference type="Gene3D" id="1.25.40.390">
    <property type="match status" value="1"/>
</dbReference>
<dbReference type="Proteomes" id="UP001596023">
    <property type="component" value="Unassembled WGS sequence"/>
</dbReference>
<evidence type="ECO:0000256" key="2">
    <source>
        <dbReference type="ARBA" id="ARBA00006275"/>
    </source>
</evidence>
<comment type="subcellular location">
    <subcellularLocation>
        <location evidence="1">Cell outer membrane</location>
    </subcellularLocation>
</comment>
<feature type="domain" description="RagB/SusD" evidence="7">
    <location>
        <begin position="364"/>
        <end position="717"/>
    </location>
</feature>
<dbReference type="RefSeq" id="WP_379999711.1">
    <property type="nucleotide sequence ID" value="NZ_JBHSGN010000121.1"/>
</dbReference>
<evidence type="ECO:0000256" key="3">
    <source>
        <dbReference type="ARBA" id="ARBA00022729"/>
    </source>
</evidence>
<evidence type="ECO:0000313" key="10">
    <source>
        <dbReference type="Proteomes" id="UP001596023"/>
    </source>
</evidence>
<evidence type="ECO:0000256" key="4">
    <source>
        <dbReference type="ARBA" id="ARBA00023136"/>
    </source>
</evidence>
<evidence type="ECO:0000313" key="9">
    <source>
        <dbReference type="EMBL" id="MFC4675966.1"/>
    </source>
</evidence>
<proteinExistence type="inferred from homology"/>
<keyword evidence="5" id="KW-0998">Cell outer membrane</keyword>
<dbReference type="SUPFAM" id="SSF48452">
    <property type="entry name" value="TPR-like"/>
    <property type="match status" value="1"/>
</dbReference>
<accession>A0ABV9L1W8</accession>
<sequence>MKTNKILITTLICLLLLSACSDEFLTKKDNSNNFSSNFVFDNPEQANAIFAFFYKGCLSSYKSPMYGSDPLMRHNNQASFGGNGDGGKNYALTEEIAIPDLNDKRINIKAAINDISRGNFIGGDHYWNAGLSNRDKPRSTLYARVYQLNQFITDIDATGRNAYNDDTYWNRLQGQAIFLRAWLYFDALRLWGGVPFYATETEIADVNDRSPRLTVDETVEKICSDFNRAASLLPDKWENGTADYGRFTRVAALAMISRVRLYAASPVFNASWDTGIKRWDEALKASLTAKEEADKAGYGTSVNSIKSWDEMYYAYNGGTFNPEALIVIPTANNELTGTSGLLTNVWEKEIRPAFLDGDGIGVPAPKQMIDLFPMADGKRPVTGNNYNQNEFYVNRDPRFYRTFIFSGCAWESSAGAKVLWLYGYRTGNDAYNYTDGSTTNQIYGKSKALIWKMSNPKASNDRPDLGGADILEYRYGELLLNIAECYAAKGDIGSCTSYLNMIRNRVGAGTVPSIGDKYQALEAVLYERRIELAYEGKRAWDTRRWLLYEGGAGFHIENSGTASVAAAHGQGWKIYDGKNGRASYTSASNVCTKLGLTPISGMKHVAEIWGKDITTIQSGDPLSGNTEKAAIEANPIKRDDSEAVRAAKLQQLKTFYENNLSTVNLSGDINLKYGMDYVADYPNAGIMFRGWYYIYPIHYNIYIIENANTWITQNAGWNISNGSPGLVQDGTYIYCTPE</sequence>
<feature type="domain" description="SusD-like N-terminal" evidence="8">
    <location>
        <begin position="139"/>
        <end position="261"/>
    </location>
</feature>